<gene>
    <name evidence="1" type="ORF">JOC86_004521</name>
</gene>
<organism evidence="1 2">
    <name type="scientific">Rossellomorea pakistanensis</name>
    <dbReference type="NCBI Taxonomy" id="992288"/>
    <lineage>
        <taxon>Bacteria</taxon>
        <taxon>Bacillati</taxon>
        <taxon>Bacillota</taxon>
        <taxon>Bacilli</taxon>
        <taxon>Bacillales</taxon>
        <taxon>Bacillaceae</taxon>
        <taxon>Rossellomorea</taxon>
    </lineage>
</organism>
<proteinExistence type="predicted"/>
<reference evidence="1 2" key="1">
    <citation type="submission" date="2021-01" db="EMBL/GenBank/DDBJ databases">
        <title>Genomic Encyclopedia of Type Strains, Phase IV (KMG-IV): sequencing the most valuable type-strain genomes for metagenomic binning, comparative biology and taxonomic classification.</title>
        <authorList>
            <person name="Goeker M."/>
        </authorList>
    </citation>
    <scope>NUCLEOTIDE SEQUENCE [LARGE SCALE GENOMIC DNA]</scope>
    <source>
        <strain evidence="1 2">DSM 24834</strain>
    </source>
</reference>
<sequence>MVAFQGYHRVFYLKYNMCINLESRAITLNFRAQNLILMHLLVIFVNKIKKLCITTFKVKKMFLLHIQGVSF</sequence>
<keyword evidence="2" id="KW-1185">Reference proteome</keyword>
<evidence type="ECO:0000313" key="1">
    <source>
        <dbReference type="EMBL" id="MBM7587946.1"/>
    </source>
</evidence>
<comment type="caution">
    <text evidence="1">The sequence shown here is derived from an EMBL/GenBank/DDBJ whole genome shotgun (WGS) entry which is preliminary data.</text>
</comment>
<dbReference type="Proteomes" id="UP001646157">
    <property type="component" value="Unassembled WGS sequence"/>
</dbReference>
<protein>
    <submittedName>
        <fullName evidence="1">Uncharacterized protein</fullName>
    </submittedName>
</protein>
<accession>A0ABS2NJB5</accession>
<name>A0ABS2NJB5_9BACI</name>
<dbReference type="EMBL" id="JAFBDZ010000006">
    <property type="protein sequence ID" value="MBM7587946.1"/>
    <property type="molecule type" value="Genomic_DNA"/>
</dbReference>
<evidence type="ECO:0000313" key="2">
    <source>
        <dbReference type="Proteomes" id="UP001646157"/>
    </source>
</evidence>